<dbReference type="GO" id="GO:0000156">
    <property type="term" value="F:phosphorelay response regulator activity"/>
    <property type="evidence" value="ECO:0007669"/>
    <property type="project" value="InterPro"/>
</dbReference>
<keyword evidence="1 4" id="KW-0378">Hydrolase</keyword>
<protein>
    <recommendedName>
        <fullName evidence="2">protein-glutamate methylesterase</fullName>
        <ecNumber evidence="2">3.1.1.61</ecNumber>
    </recommendedName>
</protein>
<feature type="active site" evidence="4">
    <location>
        <position position="38"/>
    </location>
</feature>
<dbReference type="PANTHER" id="PTHR42872:SF6">
    <property type="entry name" value="PROTEIN-GLUTAMATE METHYLESTERASE_PROTEIN-GLUTAMINE GLUTAMINASE"/>
    <property type="match status" value="1"/>
</dbReference>
<gene>
    <name evidence="6" type="ORF">FJR45_05285</name>
</gene>
<dbReference type="PANTHER" id="PTHR42872">
    <property type="entry name" value="PROTEIN-GLUTAMATE METHYLESTERASE/PROTEIN-GLUTAMINE GLUTAMINASE"/>
    <property type="match status" value="1"/>
</dbReference>
<dbReference type="GO" id="GO:0005737">
    <property type="term" value="C:cytoplasm"/>
    <property type="evidence" value="ECO:0007669"/>
    <property type="project" value="InterPro"/>
</dbReference>
<proteinExistence type="predicted"/>
<evidence type="ECO:0000256" key="1">
    <source>
        <dbReference type="ARBA" id="ARBA00022801"/>
    </source>
</evidence>
<dbReference type="GO" id="GO:0008984">
    <property type="term" value="F:protein-glutamate methylesterase activity"/>
    <property type="evidence" value="ECO:0007669"/>
    <property type="project" value="UniProtKB-EC"/>
</dbReference>
<name>A0A7M1B1K4_9BACT</name>
<dbReference type="AlphaFoldDB" id="A0A7M1B1K4"/>
<dbReference type="EC" id="3.1.1.61" evidence="2"/>
<dbReference type="InterPro" id="IPR035909">
    <property type="entry name" value="CheB_C"/>
</dbReference>
<feature type="active site" evidence="4">
    <location>
        <position position="130"/>
    </location>
</feature>
<dbReference type="CDD" id="cd16432">
    <property type="entry name" value="CheB_Rec"/>
    <property type="match status" value="1"/>
</dbReference>
<dbReference type="EMBL" id="CP041235">
    <property type="protein sequence ID" value="QOP43396.1"/>
    <property type="molecule type" value="Genomic_DNA"/>
</dbReference>
<sequence length="184" mass="20206">MRKLILIGASTGGPGHIKKIITQLNNITTESSFIIAQHMNKDILKSFVDQLSTCTKLPVYLVQDKKVIEPASIYVCNESLRFSSIHPLILESIDEETIYVPSIDTLFHSATKCLPDYGIIAIILTGIGDDGMLGIDTLYKKGALCIAESQSSAKVYGMPKAASEHNPNIEVMDIEDIVKFLHNV</sequence>
<feature type="domain" description="CheB-type methylesterase" evidence="5">
    <location>
        <begin position="1"/>
        <end position="184"/>
    </location>
</feature>
<evidence type="ECO:0000313" key="7">
    <source>
        <dbReference type="Proteomes" id="UP000593719"/>
    </source>
</evidence>
<reference evidence="6 7" key="1">
    <citation type="submission" date="2019-06" db="EMBL/GenBank/DDBJ databases">
        <title>Sulfurimonas gotlandica sp. nov., a chemoautotrophic and psychrotolerant epsilonproteobacterium isolated from a pelagic redoxcline, and an emended description of the genus Sulfurimonas.</title>
        <authorList>
            <person name="Wang S."/>
            <person name="Jiang L."/>
            <person name="Shao Z."/>
        </authorList>
    </citation>
    <scope>NUCLEOTIDE SEQUENCE [LARGE SCALE GENOMIC DNA]</scope>
    <source>
        <strain evidence="6 7">S2-6</strain>
    </source>
</reference>
<dbReference type="PROSITE" id="PS50122">
    <property type="entry name" value="CHEB"/>
    <property type="match status" value="1"/>
</dbReference>
<dbReference type="KEGG" id="ssei:FJR45_05285"/>
<evidence type="ECO:0000256" key="2">
    <source>
        <dbReference type="ARBA" id="ARBA00039140"/>
    </source>
</evidence>
<keyword evidence="4" id="KW-0145">Chemotaxis</keyword>
<organism evidence="6 7">
    <name type="scientific">Sulfurimonas sediminis</name>
    <dbReference type="NCBI Taxonomy" id="2590020"/>
    <lineage>
        <taxon>Bacteria</taxon>
        <taxon>Pseudomonadati</taxon>
        <taxon>Campylobacterota</taxon>
        <taxon>Epsilonproteobacteria</taxon>
        <taxon>Campylobacterales</taxon>
        <taxon>Sulfurimonadaceae</taxon>
        <taxon>Sulfurimonas</taxon>
    </lineage>
</organism>
<dbReference type="Pfam" id="PF01339">
    <property type="entry name" value="CheB_methylest"/>
    <property type="match status" value="1"/>
</dbReference>
<dbReference type="Proteomes" id="UP000593719">
    <property type="component" value="Chromosome"/>
</dbReference>
<dbReference type="Gene3D" id="3.40.50.180">
    <property type="entry name" value="Methylesterase CheB, C-terminal domain"/>
    <property type="match status" value="1"/>
</dbReference>
<accession>A0A7M1B1K4</accession>
<dbReference type="RefSeq" id="WP_193151683.1">
    <property type="nucleotide sequence ID" value="NZ_CP041235.1"/>
</dbReference>
<feature type="active site" evidence="4">
    <location>
        <position position="10"/>
    </location>
</feature>
<evidence type="ECO:0000313" key="6">
    <source>
        <dbReference type="EMBL" id="QOP43396.1"/>
    </source>
</evidence>
<keyword evidence="7" id="KW-1185">Reference proteome</keyword>
<evidence type="ECO:0000256" key="3">
    <source>
        <dbReference type="ARBA" id="ARBA00048267"/>
    </source>
</evidence>
<dbReference type="InterPro" id="IPR000673">
    <property type="entry name" value="Sig_transdc_resp-reg_Me-estase"/>
</dbReference>
<dbReference type="SUPFAM" id="SSF52738">
    <property type="entry name" value="Methylesterase CheB, C-terminal domain"/>
    <property type="match status" value="1"/>
</dbReference>
<evidence type="ECO:0000256" key="4">
    <source>
        <dbReference type="PROSITE-ProRule" id="PRU00050"/>
    </source>
</evidence>
<comment type="catalytic activity">
    <reaction evidence="3">
        <text>[protein]-L-glutamate 5-O-methyl ester + H2O = L-glutamyl-[protein] + methanol + H(+)</text>
        <dbReference type="Rhea" id="RHEA:23236"/>
        <dbReference type="Rhea" id="RHEA-COMP:10208"/>
        <dbReference type="Rhea" id="RHEA-COMP:10311"/>
        <dbReference type="ChEBI" id="CHEBI:15377"/>
        <dbReference type="ChEBI" id="CHEBI:15378"/>
        <dbReference type="ChEBI" id="CHEBI:17790"/>
        <dbReference type="ChEBI" id="CHEBI:29973"/>
        <dbReference type="ChEBI" id="CHEBI:82795"/>
        <dbReference type="EC" id="3.1.1.61"/>
    </reaction>
</comment>
<evidence type="ECO:0000259" key="5">
    <source>
        <dbReference type="PROSITE" id="PS50122"/>
    </source>
</evidence>
<dbReference type="GO" id="GO:0006935">
    <property type="term" value="P:chemotaxis"/>
    <property type="evidence" value="ECO:0007669"/>
    <property type="project" value="UniProtKB-UniRule"/>
</dbReference>